<feature type="compositionally biased region" description="Basic and acidic residues" evidence="1">
    <location>
        <begin position="9"/>
        <end position="20"/>
    </location>
</feature>
<name>A0A6J4U2J2_9BACT</name>
<evidence type="ECO:0000313" key="2">
    <source>
        <dbReference type="EMBL" id="CAA9538644.1"/>
    </source>
</evidence>
<dbReference type="EMBL" id="CADCWE010000101">
    <property type="protein sequence ID" value="CAA9538644.1"/>
    <property type="molecule type" value="Genomic_DNA"/>
</dbReference>
<gene>
    <name evidence="2" type="ORF">AVDCRST_MAG73-1684</name>
</gene>
<dbReference type="AlphaFoldDB" id="A0A6J4U2J2"/>
<feature type="region of interest" description="Disordered" evidence="1">
    <location>
        <begin position="1"/>
        <end position="20"/>
    </location>
</feature>
<accession>A0A6J4U2J2</accession>
<reference evidence="2" key="1">
    <citation type="submission" date="2020-02" db="EMBL/GenBank/DDBJ databases">
        <authorList>
            <person name="Meier V. D."/>
        </authorList>
    </citation>
    <scope>NUCLEOTIDE SEQUENCE</scope>
    <source>
        <strain evidence="2">AVDCRST_MAG73</strain>
    </source>
</reference>
<sequence length="44" mass="4891">MSRFGYELRPPRGEKDDMIGCGERCESRYFSAPSPGANEPGENP</sequence>
<evidence type="ECO:0000256" key="1">
    <source>
        <dbReference type="SAM" id="MobiDB-lite"/>
    </source>
</evidence>
<protein>
    <submittedName>
        <fullName evidence="2">Uncharacterized protein</fullName>
    </submittedName>
</protein>
<organism evidence="2">
    <name type="scientific">uncultured Thermomicrobiales bacterium</name>
    <dbReference type="NCBI Taxonomy" id="1645740"/>
    <lineage>
        <taxon>Bacteria</taxon>
        <taxon>Pseudomonadati</taxon>
        <taxon>Thermomicrobiota</taxon>
        <taxon>Thermomicrobia</taxon>
        <taxon>Thermomicrobiales</taxon>
        <taxon>environmental samples</taxon>
    </lineage>
</organism>
<proteinExistence type="predicted"/>